<comment type="caution">
    <text evidence="2">The sequence shown here is derived from an EMBL/GenBank/DDBJ whole genome shotgun (WGS) entry which is preliminary data.</text>
</comment>
<evidence type="ECO:0000256" key="1">
    <source>
        <dbReference type="SAM" id="Phobius"/>
    </source>
</evidence>
<dbReference type="Proteomes" id="UP001499882">
    <property type="component" value="Unassembled WGS sequence"/>
</dbReference>
<evidence type="ECO:0000313" key="3">
    <source>
        <dbReference type="Proteomes" id="UP001499882"/>
    </source>
</evidence>
<feature type="transmembrane region" description="Helical" evidence="1">
    <location>
        <begin position="6"/>
        <end position="32"/>
    </location>
</feature>
<keyword evidence="1" id="KW-0472">Membrane</keyword>
<evidence type="ECO:0008006" key="4">
    <source>
        <dbReference type="Google" id="ProtNLM"/>
    </source>
</evidence>
<protein>
    <recommendedName>
        <fullName evidence="4">NADH-quinone oxidoreductase subunit A</fullName>
    </recommendedName>
</protein>
<reference evidence="3" key="1">
    <citation type="journal article" date="2019" name="Int. J. Syst. Evol. Microbiol.">
        <title>The Global Catalogue of Microorganisms (GCM) 10K type strain sequencing project: providing services to taxonomists for standard genome sequencing and annotation.</title>
        <authorList>
            <consortium name="The Broad Institute Genomics Platform"/>
            <consortium name="The Broad Institute Genome Sequencing Center for Infectious Disease"/>
            <person name="Wu L."/>
            <person name="Ma J."/>
        </authorList>
    </citation>
    <scope>NUCLEOTIDE SEQUENCE [LARGE SCALE GENOMIC DNA]</scope>
    <source>
        <strain evidence="3">JCM 18532</strain>
    </source>
</reference>
<keyword evidence="3" id="KW-1185">Reference proteome</keyword>
<keyword evidence="1" id="KW-1133">Transmembrane helix</keyword>
<dbReference type="EMBL" id="BAABKN010000033">
    <property type="protein sequence ID" value="GAA4756863.1"/>
    <property type="molecule type" value="Genomic_DNA"/>
</dbReference>
<organism evidence="2 3">
    <name type="scientific">Nocardioides endophyticus</name>
    <dbReference type="NCBI Taxonomy" id="1353775"/>
    <lineage>
        <taxon>Bacteria</taxon>
        <taxon>Bacillati</taxon>
        <taxon>Actinomycetota</taxon>
        <taxon>Actinomycetes</taxon>
        <taxon>Propionibacteriales</taxon>
        <taxon>Nocardioidaceae</taxon>
        <taxon>Nocardioides</taxon>
    </lineage>
</organism>
<proteinExistence type="predicted"/>
<sequence>MIDTTLVPFAYGFLVIAAIAFAVAVTGIAVALRDLRGAAATPVLVTVSGPPERYGRAA</sequence>
<accession>A0ABP8ZHZ0</accession>
<evidence type="ECO:0000313" key="2">
    <source>
        <dbReference type="EMBL" id="GAA4756863.1"/>
    </source>
</evidence>
<keyword evidence="1" id="KW-0812">Transmembrane</keyword>
<gene>
    <name evidence="2" type="ORF">GCM10023350_48080</name>
</gene>
<name>A0ABP8ZHZ0_9ACTN</name>
<dbReference type="RefSeq" id="WP_345529648.1">
    <property type="nucleotide sequence ID" value="NZ_BAABKN010000033.1"/>
</dbReference>